<evidence type="ECO:0000313" key="4">
    <source>
        <dbReference type="Proteomes" id="UP000693981"/>
    </source>
</evidence>
<accession>A0A8T1X892</accession>
<sequence>MAEADETSLQVYMEGLSRVDRVIDDSGYAFTALDVIDKGLVNLDPIQGYSHLLFVNVSKNQIVDATPLMKLQYLVTLDLSYNAMTAPIAFPQQYLQSLDMSGNQLTTLQGLESSALSILKISDNPELTSLVGLQGVPSLTTLEASRNNVEDISSLATDASPKLEILHLDENKLTTLSGLENLPALTSLSLQQNNIETLEDVQQLGQLSKLTTLDLTGNPVTQWEDFRLSMLLLVPTLTLLDEEPITDNDRLAAVELKRRREAEAEEQAEAEE</sequence>
<protein>
    <submittedName>
        <fullName evidence="3">Uncharacterized protein</fullName>
    </submittedName>
</protein>
<evidence type="ECO:0000256" key="2">
    <source>
        <dbReference type="ARBA" id="ARBA00022737"/>
    </source>
</evidence>
<dbReference type="InterPro" id="IPR050836">
    <property type="entry name" value="SDS22/Internalin_LRR"/>
</dbReference>
<dbReference type="InterPro" id="IPR001611">
    <property type="entry name" value="Leu-rich_rpt"/>
</dbReference>
<dbReference type="Pfam" id="PF13516">
    <property type="entry name" value="LRR_6"/>
    <property type="match status" value="2"/>
</dbReference>
<comment type="caution">
    <text evidence="3">The sequence shown here is derived from an EMBL/GenBank/DDBJ whole genome shotgun (WGS) entry which is preliminary data.</text>
</comment>
<dbReference type="PROSITE" id="PS51450">
    <property type="entry name" value="LRR"/>
    <property type="match status" value="3"/>
</dbReference>
<dbReference type="PANTHER" id="PTHR46652:SF3">
    <property type="entry name" value="LEUCINE-RICH REPEAT-CONTAINING PROTEIN 9"/>
    <property type="match status" value="1"/>
</dbReference>
<evidence type="ECO:0000256" key="1">
    <source>
        <dbReference type="ARBA" id="ARBA00022614"/>
    </source>
</evidence>
<evidence type="ECO:0000313" key="3">
    <source>
        <dbReference type="EMBL" id="KAG7402046.1"/>
    </source>
</evidence>
<gene>
    <name evidence="3" type="ORF">PHYBOEH_007260</name>
</gene>
<keyword evidence="4" id="KW-1185">Reference proteome</keyword>
<dbReference type="SMART" id="SM00364">
    <property type="entry name" value="LRR_BAC"/>
    <property type="match status" value="5"/>
</dbReference>
<proteinExistence type="predicted"/>
<keyword evidence="2" id="KW-0677">Repeat</keyword>
<reference evidence="3" key="1">
    <citation type="submission" date="2021-02" db="EMBL/GenBank/DDBJ databases">
        <authorList>
            <person name="Palmer J.M."/>
        </authorList>
    </citation>
    <scope>NUCLEOTIDE SEQUENCE</scope>
    <source>
        <strain evidence="3">SCRP23</strain>
    </source>
</reference>
<name>A0A8T1X892_9STRA</name>
<dbReference type="AlphaFoldDB" id="A0A8T1X892"/>
<keyword evidence="1" id="KW-0433">Leucine-rich repeat</keyword>
<dbReference type="EMBL" id="JAGDFL010000004">
    <property type="protein sequence ID" value="KAG7402046.1"/>
    <property type="molecule type" value="Genomic_DNA"/>
</dbReference>
<dbReference type="PANTHER" id="PTHR46652">
    <property type="entry name" value="LEUCINE-RICH REPEAT AND IQ DOMAIN-CONTAINING PROTEIN 1-RELATED"/>
    <property type="match status" value="1"/>
</dbReference>
<organism evidence="3 4">
    <name type="scientific">Phytophthora boehmeriae</name>
    <dbReference type="NCBI Taxonomy" id="109152"/>
    <lineage>
        <taxon>Eukaryota</taxon>
        <taxon>Sar</taxon>
        <taxon>Stramenopiles</taxon>
        <taxon>Oomycota</taxon>
        <taxon>Peronosporomycetes</taxon>
        <taxon>Peronosporales</taxon>
        <taxon>Peronosporaceae</taxon>
        <taxon>Phytophthora</taxon>
    </lineage>
</organism>
<dbReference type="OrthoDB" id="271226at2759"/>
<dbReference type="SMART" id="SM00365">
    <property type="entry name" value="LRR_SD22"/>
    <property type="match status" value="4"/>
</dbReference>
<dbReference type="Proteomes" id="UP000693981">
    <property type="component" value="Unassembled WGS sequence"/>
</dbReference>
<dbReference type="Pfam" id="PF14580">
    <property type="entry name" value="LRR_9"/>
    <property type="match status" value="1"/>
</dbReference>